<proteinExistence type="predicted"/>
<dbReference type="EMBL" id="FM954973">
    <property type="protein sequence ID" value="CAV26825.1"/>
    <property type="molecule type" value="Genomic_DNA"/>
</dbReference>
<evidence type="ECO:0000313" key="2">
    <source>
        <dbReference type="Proteomes" id="UP000009100"/>
    </source>
</evidence>
<organism evidence="1 2">
    <name type="scientific">Vibrio atlanticus (strain LGP32)</name>
    <name type="common">Vibrio splendidus (strain Mel32)</name>
    <dbReference type="NCBI Taxonomy" id="575788"/>
    <lineage>
        <taxon>Bacteria</taxon>
        <taxon>Pseudomonadati</taxon>
        <taxon>Pseudomonadota</taxon>
        <taxon>Gammaproteobacteria</taxon>
        <taxon>Vibrionales</taxon>
        <taxon>Vibrionaceae</taxon>
        <taxon>Vibrio</taxon>
    </lineage>
</organism>
<accession>B7VTP6</accession>
<sequence>MKRGPVDMYIKFNKDNISKLLPEKRPGMIFSNPDLFVIFNENIRFVIWEEILEKLNKIWLEGKDTWDSNFDFGSHPDDYDRQFDDYKTIELLQFPTITNLDTEEKHAFVFNENNELHINEEFVKDLKSAGCVDVWYDTTAPYGRY</sequence>
<dbReference type="Proteomes" id="UP000009100">
    <property type="component" value="Chromosome 2"/>
</dbReference>
<dbReference type="eggNOG" id="ENOG5031PX5">
    <property type="taxonomic scope" value="Bacteria"/>
</dbReference>
<protein>
    <submittedName>
        <fullName evidence="1">Uncharacterized protein</fullName>
    </submittedName>
</protein>
<dbReference type="AlphaFoldDB" id="B7VTP6"/>
<evidence type="ECO:0000313" key="1">
    <source>
        <dbReference type="EMBL" id="CAV26825.1"/>
    </source>
</evidence>
<dbReference type="KEGG" id="vsp:VS_II0959"/>
<name>B7VTP6_VIBA3</name>
<reference evidence="1 2" key="1">
    <citation type="submission" date="2009-02" db="EMBL/GenBank/DDBJ databases">
        <title>Vibrio splendidus str. LGP32 complete genome.</title>
        <authorList>
            <person name="Mazel D."/>
            <person name="Le Roux F."/>
        </authorList>
    </citation>
    <scope>NUCLEOTIDE SEQUENCE [LARGE SCALE GENOMIC DNA]</scope>
    <source>
        <strain evidence="1 2">LGP32</strain>
    </source>
</reference>
<dbReference type="STRING" id="575788.VS_II0959"/>
<gene>
    <name evidence="1" type="ordered locus">VS_II0959</name>
</gene>
<dbReference type="HOGENOM" id="CLU_1785584_0_0_6"/>